<protein>
    <submittedName>
        <fullName evidence="2">Uncharacterized protein</fullName>
    </submittedName>
</protein>
<keyword evidence="1" id="KW-1133">Transmembrane helix</keyword>
<dbReference type="EMBL" id="BNJJ01000007">
    <property type="protein sequence ID" value="GHO84766.1"/>
    <property type="molecule type" value="Genomic_DNA"/>
</dbReference>
<organism evidence="2 3">
    <name type="scientific">Dictyobacter formicarum</name>
    <dbReference type="NCBI Taxonomy" id="2778368"/>
    <lineage>
        <taxon>Bacteria</taxon>
        <taxon>Bacillati</taxon>
        <taxon>Chloroflexota</taxon>
        <taxon>Ktedonobacteria</taxon>
        <taxon>Ktedonobacterales</taxon>
        <taxon>Dictyobacteraceae</taxon>
        <taxon>Dictyobacter</taxon>
    </lineage>
</organism>
<sequence>MAQTQSSTVAPQKVYKPTSTSQMMSLLIPVLGLGMGVMLLISALSTPHLDTATRAVLLVGAGIIALLGILVFLGFRRVHLVTSSQGVVLYGLGYKVYTPWSNIKELGTDWYGGNNLYGTRFYRSGKSSEGFLFYKPAVFGISIEEGMRRNVAVIQGWALLAVQLSRYANMLPLTGFLNDDTRQELIDDAKKYALKTFQATKQK</sequence>
<gene>
    <name evidence="2" type="ORF">KSZ_27720</name>
</gene>
<reference evidence="2 3" key="1">
    <citation type="journal article" date="2021" name="Int. J. Syst. Evol. Microbiol.">
        <title>Reticulibacter mediterranei gen. nov., sp. nov., within the new family Reticulibacteraceae fam. nov., and Ktedonospora formicarum gen. nov., sp. nov., Ktedonobacter robiniae sp. nov., Dictyobacter formicarum sp. nov. and Dictyobacter arantiisoli sp. nov., belonging to the class Ktedonobacteria.</title>
        <authorList>
            <person name="Yabe S."/>
            <person name="Zheng Y."/>
            <person name="Wang C.M."/>
            <person name="Sakai Y."/>
            <person name="Abe K."/>
            <person name="Yokota A."/>
            <person name="Donadio S."/>
            <person name="Cavaletti L."/>
            <person name="Monciardini P."/>
        </authorList>
    </citation>
    <scope>NUCLEOTIDE SEQUENCE [LARGE SCALE GENOMIC DNA]</scope>
    <source>
        <strain evidence="2 3">SOSP1-9</strain>
    </source>
</reference>
<evidence type="ECO:0000313" key="3">
    <source>
        <dbReference type="Proteomes" id="UP000635565"/>
    </source>
</evidence>
<keyword evidence="1" id="KW-0812">Transmembrane</keyword>
<proteinExistence type="predicted"/>
<dbReference type="RefSeq" id="WP_201362398.1">
    <property type="nucleotide sequence ID" value="NZ_BNJJ01000007.1"/>
</dbReference>
<keyword evidence="3" id="KW-1185">Reference proteome</keyword>
<evidence type="ECO:0000313" key="2">
    <source>
        <dbReference type="EMBL" id="GHO84766.1"/>
    </source>
</evidence>
<comment type="caution">
    <text evidence="2">The sequence shown here is derived from an EMBL/GenBank/DDBJ whole genome shotgun (WGS) entry which is preliminary data.</text>
</comment>
<dbReference type="Proteomes" id="UP000635565">
    <property type="component" value="Unassembled WGS sequence"/>
</dbReference>
<accession>A0ABQ3VI15</accession>
<feature type="transmembrane region" description="Helical" evidence="1">
    <location>
        <begin position="55"/>
        <end position="75"/>
    </location>
</feature>
<keyword evidence="1" id="KW-0472">Membrane</keyword>
<feature type="transmembrane region" description="Helical" evidence="1">
    <location>
        <begin position="23"/>
        <end position="43"/>
    </location>
</feature>
<name>A0ABQ3VI15_9CHLR</name>
<evidence type="ECO:0000256" key="1">
    <source>
        <dbReference type="SAM" id="Phobius"/>
    </source>
</evidence>